<name>A0A1J5P453_9ZZZZ</name>
<gene>
    <name evidence="2" type="ORF">GALL_521020</name>
</gene>
<dbReference type="AlphaFoldDB" id="A0A1J5P453"/>
<dbReference type="EMBL" id="MLJW01006681">
    <property type="protein sequence ID" value="OIQ66329.1"/>
    <property type="molecule type" value="Genomic_DNA"/>
</dbReference>
<evidence type="ECO:0000256" key="1">
    <source>
        <dbReference type="SAM" id="Phobius"/>
    </source>
</evidence>
<sequence>MFFSIVVIGIIKPNAGTAFLIQDVFQQFLTKQMRNCLAWVFFPVIFCPAGSYIQFDEATFFTCNMCF</sequence>
<feature type="transmembrane region" description="Helical" evidence="1">
    <location>
        <begin position="36"/>
        <end position="55"/>
    </location>
</feature>
<organism evidence="2">
    <name type="scientific">mine drainage metagenome</name>
    <dbReference type="NCBI Taxonomy" id="410659"/>
    <lineage>
        <taxon>unclassified sequences</taxon>
        <taxon>metagenomes</taxon>
        <taxon>ecological metagenomes</taxon>
    </lineage>
</organism>
<comment type="caution">
    <text evidence="2">The sequence shown here is derived from an EMBL/GenBank/DDBJ whole genome shotgun (WGS) entry which is preliminary data.</text>
</comment>
<protein>
    <submittedName>
        <fullName evidence="2">Uncharacterized protein</fullName>
    </submittedName>
</protein>
<proteinExistence type="predicted"/>
<keyword evidence="1" id="KW-0812">Transmembrane</keyword>
<evidence type="ECO:0000313" key="2">
    <source>
        <dbReference type="EMBL" id="OIQ66329.1"/>
    </source>
</evidence>
<accession>A0A1J5P453</accession>
<keyword evidence="1" id="KW-1133">Transmembrane helix</keyword>
<reference evidence="2" key="1">
    <citation type="submission" date="2016-10" db="EMBL/GenBank/DDBJ databases">
        <title>Sequence of Gallionella enrichment culture.</title>
        <authorList>
            <person name="Poehlein A."/>
            <person name="Muehling M."/>
            <person name="Daniel R."/>
        </authorList>
    </citation>
    <scope>NUCLEOTIDE SEQUENCE</scope>
</reference>
<keyword evidence="1" id="KW-0472">Membrane</keyword>